<dbReference type="STRING" id="701091.M2TXU8"/>
<protein>
    <recommendedName>
        <fullName evidence="6">Cytochrome P450</fullName>
    </recommendedName>
</protein>
<evidence type="ECO:0000256" key="3">
    <source>
        <dbReference type="RuleBase" id="RU000461"/>
    </source>
</evidence>
<dbReference type="SUPFAM" id="SSF48264">
    <property type="entry name" value="Cytochrome P450"/>
    <property type="match status" value="1"/>
</dbReference>
<dbReference type="InterPro" id="IPR017972">
    <property type="entry name" value="Cyt_P450_CS"/>
</dbReference>
<keyword evidence="3" id="KW-0503">Monooxygenase</keyword>
<proteinExistence type="inferred from homology"/>
<name>M2TXU8_COCH5</name>
<evidence type="ECO:0000256" key="1">
    <source>
        <dbReference type="ARBA" id="ARBA00022723"/>
    </source>
</evidence>
<dbReference type="GO" id="GO:0016705">
    <property type="term" value="F:oxidoreductase activity, acting on paired donors, with incorporation or reduction of molecular oxygen"/>
    <property type="evidence" value="ECO:0007669"/>
    <property type="project" value="InterPro"/>
</dbReference>
<dbReference type="OMA" id="NTGPRNC"/>
<reference evidence="4 5" key="1">
    <citation type="journal article" date="2012" name="PLoS Pathog.">
        <title>Diverse lifestyles and strategies of plant pathogenesis encoded in the genomes of eighteen Dothideomycetes fungi.</title>
        <authorList>
            <person name="Ohm R.A."/>
            <person name="Feau N."/>
            <person name="Henrissat B."/>
            <person name="Schoch C.L."/>
            <person name="Horwitz B.A."/>
            <person name="Barry K.W."/>
            <person name="Condon B.J."/>
            <person name="Copeland A.C."/>
            <person name="Dhillon B."/>
            <person name="Glaser F."/>
            <person name="Hesse C.N."/>
            <person name="Kosti I."/>
            <person name="LaButti K."/>
            <person name="Lindquist E.A."/>
            <person name="Lucas S."/>
            <person name="Salamov A.A."/>
            <person name="Bradshaw R.E."/>
            <person name="Ciuffetti L."/>
            <person name="Hamelin R.C."/>
            <person name="Kema G.H.J."/>
            <person name="Lawrence C."/>
            <person name="Scott J.A."/>
            <person name="Spatafora J.W."/>
            <person name="Turgeon B.G."/>
            <person name="de Wit P.J.G.M."/>
            <person name="Zhong S."/>
            <person name="Goodwin S.B."/>
            <person name="Grigoriev I.V."/>
        </authorList>
    </citation>
    <scope>NUCLEOTIDE SEQUENCE [LARGE SCALE GENOMIC DNA]</scope>
    <source>
        <strain evidence="5">C5 / ATCC 48332 / race O</strain>
    </source>
</reference>
<evidence type="ECO:0000256" key="2">
    <source>
        <dbReference type="ARBA" id="ARBA00023004"/>
    </source>
</evidence>
<organism evidence="4 5">
    <name type="scientific">Cochliobolus heterostrophus (strain C5 / ATCC 48332 / race O)</name>
    <name type="common">Southern corn leaf blight fungus</name>
    <name type="synonym">Bipolaris maydis</name>
    <dbReference type="NCBI Taxonomy" id="701091"/>
    <lineage>
        <taxon>Eukaryota</taxon>
        <taxon>Fungi</taxon>
        <taxon>Dikarya</taxon>
        <taxon>Ascomycota</taxon>
        <taxon>Pezizomycotina</taxon>
        <taxon>Dothideomycetes</taxon>
        <taxon>Pleosporomycetidae</taxon>
        <taxon>Pleosporales</taxon>
        <taxon>Pleosporineae</taxon>
        <taxon>Pleosporaceae</taxon>
        <taxon>Bipolaris</taxon>
    </lineage>
</organism>
<comment type="similarity">
    <text evidence="3">Belongs to the cytochrome P450 family.</text>
</comment>
<feature type="non-terminal residue" evidence="4">
    <location>
        <position position="1"/>
    </location>
</feature>
<evidence type="ECO:0000313" key="4">
    <source>
        <dbReference type="EMBL" id="EMD86536.1"/>
    </source>
</evidence>
<dbReference type="HOGENOM" id="CLU_3074159_0_0_1"/>
<evidence type="ECO:0008006" key="6">
    <source>
        <dbReference type="Google" id="ProtNLM"/>
    </source>
</evidence>
<keyword evidence="3" id="KW-0560">Oxidoreductase</keyword>
<keyword evidence="2 3" id="KW-0408">Iron</keyword>
<dbReference type="PROSITE" id="PS00086">
    <property type="entry name" value="CYTOCHROME_P450"/>
    <property type="match status" value="1"/>
</dbReference>
<gene>
    <name evidence="4" type="ORF">COCHEDRAFT_1115985</name>
</gene>
<keyword evidence="5" id="KW-1185">Reference proteome</keyword>
<accession>M2TXU8</accession>
<dbReference type="AlphaFoldDB" id="M2TXU8"/>
<reference evidence="5" key="2">
    <citation type="journal article" date="2013" name="PLoS Genet.">
        <title>Comparative genome structure, secondary metabolite, and effector coding capacity across Cochliobolus pathogens.</title>
        <authorList>
            <person name="Condon B.J."/>
            <person name="Leng Y."/>
            <person name="Wu D."/>
            <person name="Bushley K.E."/>
            <person name="Ohm R.A."/>
            <person name="Otillar R."/>
            <person name="Martin J."/>
            <person name="Schackwitz W."/>
            <person name="Grimwood J."/>
            <person name="MohdZainudin N."/>
            <person name="Xue C."/>
            <person name="Wang R."/>
            <person name="Manning V.A."/>
            <person name="Dhillon B."/>
            <person name="Tu Z.J."/>
            <person name="Steffenson B.J."/>
            <person name="Salamov A."/>
            <person name="Sun H."/>
            <person name="Lowry S."/>
            <person name="LaButti K."/>
            <person name="Han J."/>
            <person name="Copeland A."/>
            <person name="Lindquist E."/>
            <person name="Barry K."/>
            <person name="Schmutz J."/>
            <person name="Baker S.E."/>
            <person name="Ciuffetti L.M."/>
            <person name="Grigoriev I.V."/>
            <person name="Zhong S."/>
            <person name="Turgeon B.G."/>
        </authorList>
    </citation>
    <scope>NUCLEOTIDE SEQUENCE [LARGE SCALE GENOMIC DNA]</scope>
    <source>
        <strain evidence="5">C5 / ATCC 48332 / race O</strain>
    </source>
</reference>
<dbReference type="GO" id="GO:0020037">
    <property type="term" value="F:heme binding"/>
    <property type="evidence" value="ECO:0007669"/>
    <property type="project" value="InterPro"/>
</dbReference>
<evidence type="ECO:0000313" key="5">
    <source>
        <dbReference type="Proteomes" id="UP000016936"/>
    </source>
</evidence>
<sequence length="53" mass="6371">FHFDDRQVLQPFSIGPRNCIGRNLAYSEARTSFALILYNFNMHLHPKIEYWDK</sequence>
<dbReference type="EMBL" id="KB445585">
    <property type="protein sequence ID" value="EMD86536.1"/>
    <property type="molecule type" value="Genomic_DNA"/>
</dbReference>
<dbReference type="InterPro" id="IPR001128">
    <property type="entry name" value="Cyt_P450"/>
</dbReference>
<keyword evidence="3" id="KW-0349">Heme</keyword>
<dbReference type="InterPro" id="IPR036396">
    <property type="entry name" value="Cyt_P450_sf"/>
</dbReference>
<dbReference type="Proteomes" id="UP000016936">
    <property type="component" value="Unassembled WGS sequence"/>
</dbReference>
<keyword evidence="1 3" id="KW-0479">Metal-binding</keyword>
<dbReference type="Gene3D" id="1.10.630.10">
    <property type="entry name" value="Cytochrome P450"/>
    <property type="match status" value="1"/>
</dbReference>
<dbReference type="GO" id="GO:0005506">
    <property type="term" value="F:iron ion binding"/>
    <property type="evidence" value="ECO:0007669"/>
    <property type="project" value="InterPro"/>
</dbReference>
<dbReference type="Pfam" id="PF00067">
    <property type="entry name" value="p450"/>
    <property type="match status" value="1"/>
</dbReference>
<dbReference type="GO" id="GO:0004497">
    <property type="term" value="F:monooxygenase activity"/>
    <property type="evidence" value="ECO:0007669"/>
    <property type="project" value="UniProtKB-KW"/>
</dbReference>